<dbReference type="CDD" id="cd02152">
    <property type="entry name" value="OAT"/>
    <property type="match status" value="1"/>
</dbReference>
<feature type="binding site" evidence="7">
    <location>
        <position position="149"/>
    </location>
    <ligand>
        <name>substrate</name>
    </ligand>
</feature>
<dbReference type="SUPFAM" id="SSF56266">
    <property type="entry name" value="DmpA/ArgJ-like"/>
    <property type="match status" value="1"/>
</dbReference>
<feature type="binding site" evidence="7">
    <location>
        <position position="187"/>
    </location>
    <ligand>
        <name>substrate</name>
    </ligand>
</feature>
<dbReference type="HAMAP" id="MF_01106">
    <property type="entry name" value="ArgJ"/>
    <property type="match status" value="1"/>
</dbReference>
<dbReference type="AlphaFoldDB" id="A0A315XMW7"/>
<dbReference type="GO" id="GO:0006526">
    <property type="term" value="P:L-arginine biosynthetic process"/>
    <property type="evidence" value="ECO:0007669"/>
    <property type="project" value="UniProtKB-UniRule"/>
</dbReference>
<dbReference type="GO" id="GO:0006592">
    <property type="term" value="P:ornithine biosynthetic process"/>
    <property type="evidence" value="ECO:0007669"/>
    <property type="project" value="TreeGrafter"/>
</dbReference>
<organism evidence="8 9">
    <name type="scientific">Methanobrevibacter thaueri</name>
    <dbReference type="NCBI Taxonomy" id="190975"/>
    <lineage>
        <taxon>Archaea</taxon>
        <taxon>Methanobacteriati</taxon>
        <taxon>Methanobacteriota</taxon>
        <taxon>Methanomada group</taxon>
        <taxon>Methanobacteria</taxon>
        <taxon>Methanobacteriales</taxon>
        <taxon>Methanobacteriaceae</taxon>
        <taxon>Methanobrevibacter</taxon>
    </lineage>
</organism>
<dbReference type="EMBL" id="MZGS01000020">
    <property type="protein sequence ID" value="PWB87353.1"/>
    <property type="molecule type" value="Genomic_DNA"/>
</dbReference>
<evidence type="ECO:0000256" key="7">
    <source>
        <dbReference type="HAMAP-Rule" id="MF_01106"/>
    </source>
</evidence>
<feature type="site" description="Involved in the stabilization of negative charge on the oxyanion by the formation of the oxyanion hole" evidence="7">
    <location>
        <position position="110"/>
    </location>
</feature>
<feature type="site" description="Involved in the stabilization of negative charge on the oxyanion by the formation of the oxyanion hole" evidence="7">
    <location>
        <position position="111"/>
    </location>
</feature>
<comment type="pathway">
    <text evidence="7">Amino-acid biosynthesis; L-arginine biosynthesis; L-ornithine and N-acetyl-L-glutamate from L-glutamate and N(2)-acetyl-L-ornithine (cyclic): step 1/1.</text>
</comment>
<dbReference type="UniPathway" id="UPA00068">
    <property type="reaction ID" value="UER00106"/>
</dbReference>
<evidence type="ECO:0000256" key="3">
    <source>
        <dbReference type="ARBA" id="ARBA00022605"/>
    </source>
</evidence>
<keyword evidence="9" id="KW-1185">Reference proteome</keyword>
<dbReference type="InterPro" id="IPR042195">
    <property type="entry name" value="ArgJ_beta_C"/>
</dbReference>
<feature type="chain" id="PRO_5044353048" description="Glutamate N-acetyltransferase alpha chain" evidence="7">
    <location>
        <begin position="1"/>
        <end position="186"/>
    </location>
</feature>
<dbReference type="InterPro" id="IPR002813">
    <property type="entry name" value="Arg_biosynth_ArgJ"/>
</dbReference>
<evidence type="ECO:0000313" key="9">
    <source>
        <dbReference type="Proteomes" id="UP000251717"/>
    </source>
</evidence>
<evidence type="ECO:0000256" key="6">
    <source>
        <dbReference type="ARBA" id="ARBA00023315"/>
    </source>
</evidence>
<dbReference type="EC" id="2.3.1.35" evidence="7"/>
<dbReference type="PANTHER" id="PTHR23100">
    <property type="entry name" value="ARGININE BIOSYNTHESIS BIFUNCTIONAL PROTEIN ARGJ"/>
    <property type="match status" value="1"/>
</dbReference>
<keyword evidence="3 7" id="KW-0028">Amino-acid biosynthesis</keyword>
<comment type="caution">
    <text evidence="8">The sequence shown here is derived from an EMBL/GenBank/DDBJ whole genome shotgun (WGS) entry which is preliminary data.</text>
</comment>
<dbReference type="GO" id="GO:0004358">
    <property type="term" value="F:L-glutamate N-acetyltransferase activity, acting on acetyl-L-ornithine as donor"/>
    <property type="evidence" value="ECO:0007669"/>
    <property type="project" value="UniProtKB-UniRule"/>
</dbReference>
<comment type="function">
    <text evidence="7">Catalyzes the transfer of the acetyl group from N(2)-acetylornithine to glutamate, forming N-acetylglutamate and L-ornithine.</text>
</comment>
<evidence type="ECO:0000256" key="4">
    <source>
        <dbReference type="ARBA" id="ARBA00022679"/>
    </source>
</evidence>
<keyword evidence="6 7" id="KW-0012">Acyltransferase</keyword>
<feature type="chain" id="PRO_5044353047" description="Glutamate N-acetyltransferase beta chain" evidence="7">
    <location>
        <begin position="187"/>
        <end position="407"/>
    </location>
</feature>
<dbReference type="NCBIfam" id="TIGR00120">
    <property type="entry name" value="ArgJ"/>
    <property type="match status" value="1"/>
</dbReference>
<feature type="active site" description="Nucleophile" evidence="7">
    <location>
        <position position="187"/>
    </location>
</feature>
<name>A0A315XMW7_9EURY</name>
<dbReference type="Gene3D" id="3.60.70.12">
    <property type="entry name" value="L-amino peptidase D-ALA esterase/amidase"/>
    <property type="match status" value="1"/>
</dbReference>
<evidence type="ECO:0000256" key="2">
    <source>
        <dbReference type="ARBA" id="ARBA00022571"/>
    </source>
</evidence>
<dbReference type="Proteomes" id="UP000251717">
    <property type="component" value="Unassembled WGS sequence"/>
</dbReference>
<evidence type="ECO:0000313" key="8">
    <source>
        <dbReference type="EMBL" id="PWB87353.1"/>
    </source>
</evidence>
<comment type="subunit">
    <text evidence="7">Heterotetramer of two alpha and two beta chains.</text>
</comment>
<feature type="binding site" evidence="7">
    <location>
        <position position="272"/>
    </location>
    <ligand>
        <name>substrate</name>
    </ligand>
</feature>
<dbReference type="GO" id="GO:0005737">
    <property type="term" value="C:cytoplasm"/>
    <property type="evidence" value="ECO:0007669"/>
    <property type="project" value="UniProtKB-SubCell"/>
</dbReference>
<keyword evidence="5 7" id="KW-0068">Autocatalytic cleavage</keyword>
<comment type="catalytic activity">
    <reaction evidence="7">
        <text>N(2)-acetyl-L-ornithine + L-glutamate = N-acetyl-L-glutamate + L-ornithine</text>
        <dbReference type="Rhea" id="RHEA:15349"/>
        <dbReference type="ChEBI" id="CHEBI:29985"/>
        <dbReference type="ChEBI" id="CHEBI:44337"/>
        <dbReference type="ChEBI" id="CHEBI:46911"/>
        <dbReference type="ChEBI" id="CHEBI:57805"/>
        <dbReference type="EC" id="2.3.1.35"/>
    </reaction>
</comment>
<protein>
    <recommendedName>
        <fullName evidence="7">Glutamate N-acetyltransferase</fullName>
        <ecNumber evidence="7">2.3.1.35</ecNumber>
    </recommendedName>
    <alternativeName>
        <fullName evidence="7">Ornithine acetyltransferase</fullName>
        <shortName evidence="7">OATase</shortName>
    </alternativeName>
    <alternativeName>
        <fullName evidence="7">Ornithine transacetylase</fullName>
    </alternativeName>
    <component>
        <recommendedName>
            <fullName evidence="7">Glutamate N-acetyltransferase alpha chain</fullName>
        </recommendedName>
    </component>
    <component>
        <recommendedName>
            <fullName evidence="7">Glutamate N-acetyltransferase beta chain</fullName>
        </recommendedName>
    </component>
</protein>
<dbReference type="PANTHER" id="PTHR23100:SF0">
    <property type="entry name" value="ARGININE BIOSYNTHESIS BIFUNCTIONAL PROTEIN ARGJ, MITOCHONDRIAL"/>
    <property type="match status" value="1"/>
</dbReference>
<keyword evidence="2 7" id="KW-0055">Arginine biosynthesis</keyword>
<evidence type="ECO:0000256" key="1">
    <source>
        <dbReference type="ARBA" id="ARBA00006774"/>
    </source>
</evidence>
<dbReference type="Pfam" id="PF01960">
    <property type="entry name" value="ArgJ"/>
    <property type="match status" value="1"/>
</dbReference>
<dbReference type="RefSeq" id="WP_116591880.1">
    <property type="nucleotide sequence ID" value="NZ_MZGS01000020.1"/>
</dbReference>
<feature type="site" description="Cleavage; by autolysis" evidence="7">
    <location>
        <begin position="186"/>
        <end position="187"/>
    </location>
</feature>
<dbReference type="FunFam" id="3.10.20.340:FF:000001">
    <property type="entry name" value="Arginine biosynthesis bifunctional protein ArgJ, chloroplastic"/>
    <property type="match status" value="1"/>
</dbReference>
<keyword evidence="7" id="KW-0963">Cytoplasm</keyword>
<comment type="similarity">
    <text evidence="1 7">Belongs to the ArgJ family.</text>
</comment>
<evidence type="ECO:0000256" key="5">
    <source>
        <dbReference type="ARBA" id="ARBA00022813"/>
    </source>
</evidence>
<dbReference type="Gene3D" id="3.10.20.340">
    <property type="entry name" value="ArgJ beta chain, C-terminal domain"/>
    <property type="match status" value="1"/>
</dbReference>
<reference evidence="8 9" key="1">
    <citation type="submission" date="2017-03" db="EMBL/GenBank/DDBJ databases">
        <title>Genome sequence of Methanobrevibacter thaueri.</title>
        <authorList>
            <person name="Poehlein A."/>
            <person name="Seedorf H."/>
            <person name="Daniel R."/>
        </authorList>
    </citation>
    <scope>NUCLEOTIDE SEQUENCE [LARGE SCALE GENOMIC DNA]</scope>
    <source>
        <strain evidence="8 9">DSM 11995</strain>
    </source>
</reference>
<dbReference type="OrthoDB" id="52592at2157"/>
<dbReference type="NCBIfam" id="NF003802">
    <property type="entry name" value="PRK05388.1"/>
    <property type="match status" value="1"/>
</dbReference>
<accession>A0A315XMW7</accession>
<keyword evidence="4 7" id="KW-0808">Transferase</keyword>
<proteinExistence type="inferred from homology"/>
<gene>
    <name evidence="7 8" type="primary">argJ</name>
    <name evidence="8" type="ORF">MBBTH_09180</name>
</gene>
<dbReference type="GO" id="GO:0004042">
    <property type="term" value="F:L-glutamate N-acetyltransferase activity"/>
    <property type="evidence" value="ECO:0007669"/>
    <property type="project" value="TreeGrafter"/>
</dbReference>
<sequence length="407" mass="43362">MNFIKDLDGGFSVIENLKVSGAREGKYGVTIIVSPNSTASAVFTSNKVVAAPVKYTKNVLKKGIISAVFVNSGNANCFTGQQGIKDCETLVNLVSKDLKIPSDEIAISSTGVIGREMPIDIISKVAYESLSKLGNGPENSLAAARAIMTTDTFPKECAVEVTLTSGEKVRIAGITKGSGMIAPNMGTMLSFIVTDALIPSDDINKALKKSADISFNMIVVDGDESTNDTCLMMANGASGVEVVRDGELDSNFQEALNYLCIDLAKKMARDGEGATKFIEANVYGAKSLEDARLASKSIISSSLFKSAVFGGDPNWGRIVSAIGYSGCDLNPDIVTIAIADDEDEVDLVKDGEILAFEDTPYLKRAEKIMQSKNVIVNIDMHLGEGQATAWGCDLTYDYVKINAEYTT</sequence>
<comment type="subcellular location">
    <subcellularLocation>
        <location evidence="7">Cytoplasm</location>
    </subcellularLocation>
</comment>
<dbReference type="InterPro" id="IPR016117">
    <property type="entry name" value="ArgJ-like_dom_sf"/>
</dbReference>
<feature type="binding site" evidence="7">
    <location>
        <position position="176"/>
    </location>
    <ligand>
        <name>substrate</name>
    </ligand>
</feature>
<feature type="binding site" evidence="7">
    <location>
        <position position="402"/>
    </location>
    <ligand>
        <name>substrate</name>
    </ligand>
</feature>
<feature type="binding site" evidence="7">
    <location>
        <position position="407"/>
    </location>
    <ligand>
        <name>substrate</name>
    </ligand>
</feature>